<organism evidence="9 10">
    <name type="scientific">Roseateles subflavus</name>
    <dbReference type="NCBI Taxonomy" id="3053353"/>
    <lineage>
        <taxon>Bacteria</taxon>
        <taxon>Pseudomonadati</taxon>
        <taxon>Pseudomonadota</taxon>
        <taxon>Betaproteobacteria</taxon>
        <taxon>Burkholderiales</taxon>
        <taxon>Sphaerotilaceae</taxon>
        <taxon>Roseateles</taxon>
    </lineage>
</organism>
<dbReference type="EMBL" id="JASVDS010000003">
    <property type="protein sequence ID" value="MDL5032893.1"/>
    <property type="molecule type" value="Genomic_DNA"/>
</dbReference>
<evidence type="ECO:0000259" key="8">
    <source>
        <dbReference type="Pfam" id="PF02706"/>
    </source>
</evidence>
<evidence type="ECO:0000313" key="9">
    <source>
        <dbReference type="EMBL" id="MDL5032893.1"/>
    </source>
</evidence>
<keyword evidence="2" id="KW-1003">Cell membrane</keyword>
<keyword evidence="10" id="KW-1185">Reference proteome</keyword>
<gene>
    <name evidence="9" type="ORF">QRD43_13340</name>
</gene>
<name>A0ABT7LJ66_9BURK</name>
<evidence type="ECO:0000313" key="10">
    <source>
        <dbReference type="Proteomes" id="UP001238603"/>
    </source>
</evidence>
<protein>
    <submittedName>
        <fullName evidence="9">Wzz/FepE/Etk N-terminal domain-containing protein</fullName>
    </submittedName>
</protein>
<dbReference type="InterPro" id="IPR050445">
    <property type="entry name" value="Bact_polysacc_biosynth/exp"/>
</dbReference>
<evidence type="ECO:0000256" key="3">
    <source>
        <dbReference type="ARBA" id="ARBA00022692"/>
    </source>
</evidence>
<feature type="transmembrane region" description="Helical" evidence="7">
    <location>
        <begin position="26"/>
        <end position="45"/>
    </location>
</feature>
<dbReference type="PANTHER" id="PTHR32309">
    <property type="entry name" value="TYROSINE-PROTEIN KINASE"/>
    <property type="match status" value="1"/>
</dbReference>
<dbReference type="Pfam" id="PF02706">
    <property type="entry name" value="Wzz"/>
    <property type="match status" value="1"/>
</dbReference>
<comment type="subcellular location">
    <subcellularLocation>
        <location evidence="1">Cell membrane</location>
        <topology evidence="1">Multi-pass membrane protein</topology>
    </subcellularLocation>
</comment>
<evidence type="ECO:0000256" key="5">
    <source>
        <dbReference type="ARBA" id="ARBA00023136"/>
    </source>
</evidence>
<sequence>MSMSAMPEGQDSVDTLLAVARQGRRIVGVSLLCGVLALGGSYLVAPTFTAATVVLPPQQQQSLAASALSSLGGLAGLAGAAAGGVKSPLDQHVALLQSTTVADRMIDRFKLAEVYDKELRSDVRKKFWTNLRVAAGRRDGLLTIEVDDREPQRAAEMANAMVDEFRRITSEIAITEAQQRKVFFEKHLMETKDRLTRAQLALQQTGLSSGAIKAEPKAAAEAYAKLRAEYTAAEVRLQAMSTNLTPSAPEVMQQRGLVSGLKAQLDRVERDINQAADGKDGKDGEAGANYISRYRDYKYQETLFELFAKQFEMAKVDEGREGGLIQVVDVAQVPDRKSKPKRAFIAAGVSVAVGLMMLILAWLRASAPQDAASVERRRKLKRLLPALLGRG</sequence>
<evidence type="ECO:0000256" key="4">
    <source>
        <dbReference type="ARBA" id="ARBA00022989"/>
    </source>
</evidence>
<dbReference type="PANTHER" id="PTHR32309:SF13">
    <property type="entry name" value="FERRIC ENTEROBACTIN TRANSPORT PROTEIN FEPE"/>
    <property type="match status" value="1"/>
</dbReference>
<feature type="domain" description="Polysaccharide chain length determinant N-terminal" evidence="8">
    <location>
        <begin position="19"/>
        <end position="107"/>
    </location>
</feature>
<feature type="transmembrane region" description="Helical" evidence="7">
    <location>
        <begin position="65"/>
        <end position="85"/>
    </location>
</feature>
<evidence type="ECO:0000256" key="1">
    <source>
        <dbReference type="ARBA" id="ARBA00004651"/>
    </source>
</evidence>
<keyword evidence="4 7" id="KW-1133">Transmembrane helix</keyword>
<evidence type="ECO:0000256" key="7">
    <source>
        <dbReference type="SAM" id="Phobius"/>
    </source>
</evidence>
<dbReference type="Proteomes" id="UP001238603">
    <property type="component" value="Unassembled WGS sequence"/>
</dbReference>
<feature type="coiled-coil region" evidence="6">
    <location>
        <begin position="223"/>
        <end position="278"/>
    </location>
</feature>
<keyword evidence="6" id="KW-0175">Coiled coil</keyword>
<reference evidence="9 10" key="1">
    <citation type="submission" date="2023-06" db="EMBL/GenBank/DDBJ databases">
        <title>Pelomonas sp. APW6 16S ribosomal RNA gene genome sequencing and assembly.</title>
        <authorList>
            <person name="Woo H."/>
        </authorList>
    </citation>
    <scope>NUCLEOTIDE SEQUENCE [LARGE SCALE GENOMIC DNA]</scope>
    <source>
        <strain evidence="9 10">APW6</strain>
    </source>
</reference>
<dbReference type="InterPro" id="IPR003856">
    <property type="entry name" value="LPS_length_determ_N"/>
</dbReference>
<keyword evidence="5 7" id="KW-0472">Membrane</keyword>
<dbReference type="RefSeq" id="WP_285982961.1">
    <property type="nucleotide sequence ID" value="NZ_JASVDS010000003.1"/>
</dbReference>
<accession>A0ABT7LJ66</accession>
<comment type="caution">
    <text evidence="9">The sequence shown here is derived from an EMBL/GenBank/DDBJ whole genome shotgun (WGS) entry which is preliminary data.</text>
</comment>
<feature type="transmembrane region" description="Helical" evidence="7">
    <location>
        <begin position="343"/>
        <end position="363"/>
    </location>
</feature>
<evidence type="ECO:0000256" key="2">
    <source>
        <dbReference type="ARBA" id="ARBA00022475"/>
    </source>
</evidence>
<keyword evidence="3 7" id="KW-0812">Transmembrane</keyword>
<proteinExistence type="predicted"/>
<evidence type="ECO:0000256" key="6">
    <source>
        <dbReference type="SAM" id="Coils"/>
    </source>
</evidence>